<dbReference type="Gene3D" id="1.10.10.1320">
    <property type="entry name" value="Anti-sigma factor, zinc-finger domain"/>
    <property type="match status" value="1"/>
</dbReference>
<dbReference type="CDD" id="cd20301">
    <property type="entry name" value="cupin_ChrR"/>
    <property type="match status" value="1"/>
</dbReference>
<dbReference type="InterPro" id="IPR011051">
    <property type="entry name" value="RmlC_Cupin_sf"/>
</dbReference>
<organism evidence="2 3">
    <name type="scientific">Neptuniibacter caesariensis</name>
    <dbReference type="NCBI Taxonomy" id="207954"/>
    <lineage>
        <taxon>Bacteria</taxon>
        <taxon>Pseudomonadati</taxon>
        <taxon>Pseudomonadota</taxon>
        <taxon>Gammaproteobacteria</taxon>
        <taxon>Oceanospirillales</taxon>
        <taxon>Oceanospirillaceae</taxon>
        <taxon>Neptuniibacter</taxon>
    </lineage>
</organism>
<keyword evidence="3" id="KW-1185">Reference proteome</keyword>
<protein>
    <submittedName>
        <fullName evidence="2">Anti-sigma factor ChrR</fullName>
    </submittedName>
</protein>
<dbReference type="OrthoDB" id="2988517at2"/>
<gene>
    <name evidence="2" type="ORF">MED92_13628</name>
</gene>
<feature type="domain" description="ChrR-like cupin" evidence="1">
    <location>
        <begin position="115"/>
        <end position="208"/>
    </location>
</feature>
<dbReference type="InterPro" id="IPR012807">
    <property type="entry name" value="Anti-sigma_ChrR"/>
</dbReference>
<dbReference type="EMBL" id="AAOW01000014">
    <property type="protein sequence ID" value="EAR60719.1"/>
    <property type="molecule type" value="Genomic_DNA"/>
</dbReference>
<dbReference type="PROSITE" id="PS51257">
    <property type="entry name" value="PROKAR_LIPOPROTEIN"/>
    <property type="match status" value="1"/>
</dbReference>
<accession>A0A7U8C3T5</accession>
<sequence length="228" mass="24780">MNIKHHLDEATLVSYSAGSMSQSMALVVACHISMCPSCRNRVQESEAIGGMLLESLTPESISDDALDQVLACIDNEPDIELEAMVEETNFSQSFKHESIDSDVPKPLADYIGGSLDKVDWKMIVPGVYCHDLPCKSERGGVSRLLKISPGKAMLPHSHDGNELTLILRGSFSDEMGRFTAGDIADLDSEIEHQPLVDSDEDCICLIATDAPLKFSTLLGKIVQPITGF</sequence>
<dbReference type="Gene3D" id="2.60.120.10">
    <property type="entry name" value="Jelly Rolls"/>
    <property type="match status" value="1"/>
</dbReference>
<dbReference type="RefSeq" id="WP_007020391.1">
    <property type="nucleotide sequence ID" value="NZ_CH724125.1"/>
</dbReference>
<comment type="caution">
    <text evidence="2">The sequence shown here is derived from an EMBL/GenBank/DDBJ whole genome shotgun (WGS) entry which is preliminary data.</text>
</comment>
<evidence type="ECO:0000313" key="3">
    <source>
        <dbReference type="Proteomes" id="UP000002171"/>
    </source>
</evidence>
<dbReference type="InterPro" id="IPR041916">
    <property type="entry name" value="Anti_sigma_zinc_sf"/>
</dbReference>
<dbReference type="Pfam" id="PF12973">
    <property type="entry name" value="Cupin_7"/>
    <property type="match status" value="1"/>
</dbReference>
<dbReference type="InterPro" id="IPR025979">
    <property type="entry name" value="ChrR-like_cupin_dom"/>
</dbReference>
<name>A0A7U8C3T5_NEPCE</name>
<evidence type="ECO:0000259" key="1">
    <source>
        <dbReference type="Pfam" id="PF12973"/>
    </source>
</evidence>
<dbReference type="AlphaFoldDB" id="A0A7U8C3T5"/>
<dbReference type="Proteomes" id="UP000002171">
    <property type="component" value="Unassembled WGS sequence"/>
</dbReference>
<reference evidence="2 3" key="1">
    <citation type="submission" date="2006-02" db="EMBL/GenBank/DDBJ databases">
        <authorList>
            <person name="Pinhassi J."/>
            <person name="Pedros-Alio C."/>
            <person name="Ferriera S."/>
            <person name="Johnson J."/>
            <person name="Kravitz S."/>
            <person name="Halpern A."/>
            <person name="Remington K."/>
            <person name="Beeson K."/>
            <person name="Tran B."/>
            <person name="Rogers Y.-H."/>
            <person name="Friedman R."/>
            <person name="Venter J.C."/>
        </authorList>
    </citation>
    <scope>NUCLEOTIDE SEQUENCE [LARGE SCALE GENOMIC DNA]</scope>
    <source>
        <strain evidence="2 3">MED92</strain>
    </source>
</reference>
<proteinExistence type="predicted"/>
<dbReference type="InterPro" id="IPR014710">
    <property type="entry name" value="RmlC-like_jellyroll"/>
</dbReference>
<evidence type="ECO:0000313" key="2">
    <source>
        <dbReference type="EMBL" id="EAR60719.1"/>
    </source>
</evidence>
<dbReference type="SUPFAM" id="SSF51182">
    <property type="entry name" value="RmlC-like cupins"/>
    <property type="match status" value="1"/>
</dbReference>
<dbReference type="NCBIfam" id="TIGR02451">
    <property type="entry name" value="anti_sig_ChrR"/>
    <property type="match status" value="1"/>
</dbReference>